<sequence>MLFPLFSKADEQPKTCSSKQFVCKDQVTCISKGWRCDGEKDCPDGSDESPDICKYSTRTCPVNKYPCLDVEVCLHASRFCNGVVDCTDGWDEGPHCRGRKQNCASHGCEIGCAVTHDGPRCYCGDGYEVAADGKKCKDFNECGVYGTCSQTCTNTEGSYTCSCVEGYLLQPDNRSCKAKNEPVDRLPVLLIANLNNIRCTSLSGSATRVPSIATKQTMAMDFIYAEETVCWIDVGDTPAATQLKCASIQDLKSVSNNRTINISLSLHHVEQMAIDWLTGNFYFVDDVDDRVFVCNKNGKTCVTLLDQELYNPKGIALDPVMGKVFFTDYGSTPRVERCDMDGQNRTKLVDSKIVFPHGITLDLVNRLVYWADAYLDYIEVVDYEGKNRHTIIQGLMIEHLYGLTVFENYLYATNSNEGNLNSKTTVIRVNRFNSSDFQVVTRLDRGAALHVYHQRRQPQVRSHACALDQFGKAGGCSDICLLSNSHKTRTCRCRSGFSLGSDGKSCKKPDHELFLVYGKGRPGVIRGMDMNAKVPDEYMIPIENLMNPRALDFHATNEFIYFADATSYIIGRQKIDGTDRDVILKDGIHTVEGIAVDWMGNNLYWTDDGPKKTISVARLEKASRTRKILIEGKMSHPRAIVVDPQHGWMYWTDWEEDPTESNRGKIKKAWMDGSHHQVFLTSKTVLWPNGLSLDIPQGILYWVDAYYDRIEMVYLNTTERKVVYEGQELNHAFGLCHYKQFLFWNEYRGGSIYKLDQVTKTVTLLRNERPPIFEIRVYDAHQQQGTNACRVNNGGCSSLCLAIPNGRSCACADDQILDGNNVTCRANPAYVPPPQCQPGEFACKNNRCIQERWKCDGDNDCLDNSDEAPELCYQHTCSAERFKCQNNRCIPLRWLCDGDNDCGNDEDESNTTCSARTCPPNQYPCASGRCIPISWTCDLDDDCGDRSDEPDSCAYPTCFPLTQFTCANGRCININWRCDNDNDCGDSSDEAGCSHSCSSVQFKCNSGRCIPEYWTCDGDNDCGDYSDETHANCTNQATRPPGGCHGDEFQCRMDGLCIPKRWRCDGDTDCMDLSDESNCEGFTQTCDPAVKFSCRDSARCISKAWVCDGDSDCEDNSDEDNCEALVCKLSHHVCATNDSICLPPEKLCDGTDDCPDGSDEKLCDLCSLGNGGCSHNCSIIPGEGFMCSCPLGMELGADNKTCHIQSFCAKHLKCSQKCEQEKSSVKCSCYEGWELESDMESCKSTDPFKPFIIFSNRHEIRRIDLHKGEFSVLVPGLRNTIALDFHLNQSTLYWTDVVEDKIYRGKLSENGALTSFEVVIQYGLATPEGLAVDWIAGNIYWVESNLDQIEVAKLDGTMRTTLLAGEVEHPRAIALDPRDGILFWTDWDASLPRIEAASMSGEGRRTIHRETGSGGWPNGLTVDYMERRIVWIDARSDAIYSAMYDGSGLIEVLRGHEYLSHPFAVTMYGGEVYWTDWRTNTLAKANKWTGHNVTVVQRTNTQPFDLQVYHPSRQPQAPNPCAPADGKPLCSHLCLINFNQTFSCACPHLMKLQPDKYTCKESRKFLLYARQIEIRGVDIDNPYYNYIISFTVPDVDNATVVDYDAVEHRIYWSDVRTQTIKRAFINGTGVETVVSADLPNAHGLAVDWVSRNLFWTSYDANKKQINVARLDGSFKNAVIQGLDKPHCLVVHPLLGKLYWTDGDSISMANMDGSNRTTLFTNQKGPVGLSIDYEKEQLYWISSGNSTINRCQLDGSKLEILEGVKGKLTKATALAIMGDKLWWADQGTDQIGTCDKKDGGNWKVLRNNTSPMMHMRIYDEDVQKAGVNLCSNNNGDCSQLCLPTSPTTRACMCTAGYSLKTGQQSCEGMGSFLLYSVHEGIRGIPLDPADKSDALVPVSGTSLAVGIDFHAENDTIYWVDMGLSTISRAKRDQTWREDVVTNGIGRVEGITVDWIAGNIYWTDQGFDVIEVARLNGSFRYVVISQGLDKPRAIAVHPVKGYLFWTEWGQYPRIERSRLDGSQRLVMVNASISWPNGISIDYEEGLLYWCDARTDKIERINLETGKNRELVLGNNNMDMFAVSVFEEYIYWSDRTHANGSIKRGSKDNATDAVQLRTGIGVQLKDIKVFNRARQTGSNVCKNNNGGCEQLCLFRGNGERTCACAHGMLAEDNQSCRDYDGYLLYSERTILKSIHLSDETNLNAPIKPFEDPDHMKNVIALSFDYHGGGGRGANRVFFSDIHFGNIQQINDDGTDRKIVVENVGSVEGLAYHRGWDTLYWTSYTTSTITRHTVDQSRSVAYNRNTVVTMSGEDHPRAFVLDECQDLMFWTNWNEQAPSIMRASLNGANVIVIIGSDIKTPNGLAIDHRAEKLYFSDATLDKIERCEYDGSNRYVLLKNEPVHPFGLAVYGDYIFWTDWVRRAVLRADKYTGGDMKVLRADIPQQPMGIVAVANDTNSCEFSPCRTNNGGCQDLCLPTSDGRVNCSCRGDRQLLEDNTCSPLNVSCGSVDGFECGNGDCINYSLTCDGMAHCKDKSDEKQSYCANRLCKKGYRRCMNGRCIGHHFWCDGTDDCGDHSDELPCNMTLCKAGEFQCKDGSCISNYSRCDQVVNCEDASDEMNCQPTDCSRFFRLGVKGASFQSCEKTTLCYLPSWVCDGNNDCGDFSDERNCPGKKLKCPVNFFACPSGRCIPMSWTCDKENDCENGADETHCDKFCTSTQFECGNHRCISSHWVCDGSDDCGDGSDEDQNCKSKTCSPEAFQCPGSHMCVPQRWKCDGDNDCPDGADESVKAGCMYTNNTCDPENEFMCQNRQCIPKHFVCDHDFDCVDKSDESLECEYPPCGPDEFRCANGRCLNQKKWECDGEFDCQDRSDEAPKNPRCTDSERTCNDSAFMCHNKKCLNETLLCDRNDDCGDGSDELNCFINECLNSKLSGCTQLCDDLKIGFKCRCHPGFQLKRDGKTCVDIDECTTTYPCSQRCINTHGSFHCLCVDGFELSPNDPTVCKSTSDEEPYLIFANRYYLRKLNLDGTNYTLIKQGLNNAVALDFHYAEQMIYWTDVTTQGSMIRRMHMNGSNMEVLHRTSLSNPDGLAVDWVGGNLYWCDKGRDTIEVSKLNGAYRTVLVNSGLREPRAVALDVRYGYLYWSDWGDSPHIGRIGMDGTNRSVIIEDKITWPNGLTLDFINDRIYWADAREDYIEFASLDGKNRHTVLSQDIPHIFAMTLFEEYIYWTDWETKSINRAHKTLGTNKTTLISTLHRPMDIHIYHPYRQPPGRRSKCGLLNKFTVLRPLHCIDTSDGVDVYQLCFLGKVTVDCGGRVWTPSTESPPQIYELDRPFCNLYLLLPSDYYMTSRFSAHHHSLESLTATVLMLSVTQALCSSVVPRQCSESEFACTNGRCIAGRWKCDGDHDCADGSDEHGCDLKCDQDQFSCKNGHCIPIRWRCDADPDCMDGSDEENCGSAGKHISVGVSFLRENKNQFLPAAGRHCPLDEFQCNNTLCKPLAWKCDGEDDCGDNSDEKPEECRKFQCPPTRAFRCQNDRVCLQVSRRCDGVNNCGDNSDELNCQAPPSVPTCEKDEFLCSNGRCISSSLRCNFFNDCEDYGSDEINCKTDTKLNDCRSNTTQCGDGDEAHCVTNGTDSFCSCKPGFQKIGHHTCGDKNECLQFGVCSHICNNTKGSYKCSCHKYFTRINDTCKADSKCAAYFIKYFIKSCNNCSLQGERHSVGRFYTSLTTMKSEALTPACPTGSTNIHAIIQTPQLCAFIQIKDLKMPRGIAVDWVAGNLYWTDSGRDVIEVAQLSGQHSKTLIYGMIDEPYAIVVNPQRGTMYWADWGNHPKIETAAMDGTLRQTLVQENIQWPTGLAVDYFNERLYWADAKLSVIGSVRLDGSDPIVAVSDLLHPFSIDIFEDYIYGVTYINNFVFRVNKFGKGPMENLTTGINHATDIVLYHRYKQPEMTNPCDRKKCEWLCLLSPSGPVCTCPNNYVADNGTCAERPNPTQSPFFPCDIQCQNGGSCFFNDRQVAKCRCQPSYIGERCEINQCRDYCKNGGTCTASHAGLPTCRCPKGFTGPNCNRHTCQDNCLNGGTCLVSRGNQPTCSCLPEYLGDQCQYSKCEGFCENGGTCLQTSNGTKLCLCPTKYVGHQCELDKCQFCGTGTASIIVPVLLLLLLALLVVGAILWYKQRMRGAKGFQHHRMTNGAMNVEIGNPAYKIYEGDPDDDAGELLDSDFALDPDKPTNFTNPVYATLYMGAHNSRNSLASTDEKKELLSQVDEDMSDPLA</sequence>
<keyword evidence="16" id="KW-0168">Coated pit</keyword>
<dbReference type="FunFam" id="2.120.10.30:FF:000012">
    <property type="entry name" value="Low density lipoprotein receptor-related protein 1"/>
    <property type="match status" value="1"/>
</dbReference>
<feature type="disulfide bond" evidence="19">
    <location>
        <begin position="2964"/>
        <end position="2974"/>
    </location>
</feature>
<dbReference type="GO" id="GO:0005905">
    <property type="term" value="C:clathrin-coated pit"/>
    <property type="evidence" value="ECO:0007669"/>
    <property type="project" value="UniProtKB-KW"/>
</dbReference>
<keyword evidence="8" id="KW-0479">Metal-binding</keyword>
<dbReference type="Pfam" id="PF12662">
    <property type="entry name" value="cEGF"/>
    <property type="match status" value="1"/>
</dbReference>
<feature type="disulfide bond" evidence="20">
    <location>
        <begin position="2883"/>
        <end position="2895"/>
    </location>
</feature>
<dbReference type="GO" id="GO:0043235">
    <property type="term" value="C:receptor complex"/>
    <property type="evidence" value="ECO:0007669"/>
    <property type="project" value="TreeGrafter"/>
</dbReference>
<feature type="repeat" description="LDL-receptor class B" evidence="21">
    <location>
        <begin position="558"/>
        <end position="600"/>
    </location>
</feature>
<keyword evidence="6" id="KW-0254">Endocytosis</keyword>
<dbReference type="Pfam" id="PF14670">
    <property type="entry name" value="FXa_inhibition"/>
    <property type="match status" value="3"/>
</dbReference>
<comment type="subcellular location">
    <subcellularLocation>
        <location evidence="1">Cell membrane</location>
        <topology evidence="1">Single-pass type I membrane protein</topology>
    </subcellularLocation>
    <subcellularLocation>
        <location evidence="18">Membrane</location>
        <location evidence="18">Coated pit</location>
    </subcellularLocation>
</comment>
<feature type="repeat" description="LDL-receptor class B" evidence="21">
    <location>
        <begin position="647"/>
        <end position="697"/>
    </location>
</feature>
<dbReference type="PANTHER" id="PTHR22722">
    <property type="entry name" value="LOW-DENSITY LIPOPROTEIN RECEPTOR-RELATED PROTEIN 2-RELATED"/>
    <property type="match status" value="1"/>
</dbReference>
<dbReference type="PROSITE" id="PS51120">
    <property type="entry name" value="LDLRB"/>
    <property type="match status" value="22"/>
</dbReference>
<dbReference type="FunFam" id="4.10.400.10:FF:000047">
    <property type="entry name" value="Prolow-density lipoprotein receptor-related protein 1"/>
    <property type="match status" value="1"/>
</dbReference>
<feature type="disulfide bond" evidence="20">
    <location>
        <begin position="1148"/>
        <end position="1163"/>
    </location>
</feature>
<dbReference type="FunFam" id="2.120.10.30:FF:000014">
    <property type="entry name" value="Low-density lipoprotein receptor-related protein 1"/>
    <property type="match status" value="1"/>
</dbReference>
<dbReference type="SMART" id="SM00135">
    <property type="entry name" value="LY"/>
    <property type="match status" value="36"/>
</dbReference>
<dbReference type="InterPro" id="IPR000152">
    <property type="entry name" value="EGF-type_Asp/Asn_hydroxyl_site"/>
</dbReference>
<feature type="disulfide bond" evidence="20">
    <location>
        <begin position="877"/>
        <end position="889"/>
    </location>
</feature>
<reference evidence="26" key="2">
    <citation type="submission" date="2023-03" db="EMBL/GenBank/DDBJ databases">
        <authorList>
            <consortium name="Wellcome Sanger Institute Data Sharing"/>
        </authorList>
    </citation>
    <scope>NUCLEOTIDE SEQUENCE [LARGE SCALE GENOMIC DNA]</scope>
</reference>
<feature type="disulfide bond" evidence="20">
    <location>
        <begin position="843"/>
        <end position="861"/>
    </location>
</feature>
<keyword evidence="3" id="KW-1003">Cell membrane</keyword>
<reference evidence="25" key="4">
    <citation type="submission" date="2025-09" db="UniProtKB">
        <authorList>
            <consortium name="Ensembl"/>
        </authorList>
    </citation>
    <scope>IDENTIFICATION</scope>
</reference>
<dbReference type="InterPro" id="IPR051221">
    <property type="entry name" value="LDLR-related"/>
</dbReference>
<feature type="repeat" description="LDL-receptor class B" evidence="21">
    <location>
        <begin position="3092"/>
        <end position="3134"/>
    </location>
</feature>
<dbReference type="SMART" id="SM00179">
    <property type="entry name" value="EGF_CA"/>
    <property type="match status" value="5"/>
</dbReference>
<feature type="disulfide bond" evidence="20">
    <location>
        <begin position="3436"/>
        <end position="3451"/>
    </location>
</feature>
<dbReference type="FunFam" id="2.120.10.30:FF:000015">
    <property type="entry name" value="Low-density lipoprotein receptor-related protein 1"/>
    <property type="match status" value="1"/>
</dbReference>
<evidence type="ECO:0000256" key="20">
    <source>
        <dbReference type="PROSITE-ProRule" id="PRU00124"/>
    </source>
</evidence>
<dbReference type="FunFam" id="4.10.400.10:FF:000034">
    <property type="entry name" value="Low-density lipoprotein receptor-related protein 2"/>
    <property type="match status" value="1"/>
</dbReference>
<evidence type="ECO:0000256" key="23">
    <source>
        <dbReference type="SAM" id="Phobius"/>
    </source>
</evidence>
<feature type="disulfide bond" evidence="20">
    <location>
        <begin position="2544"/>
        <end position="2556"/>
    </location>
</feature>
<dbReference type="FunFam" id="2.120.10.30:FF:000010">
    <property type="entry name" value="Low density lipoprotein receptor-related protein 1B"/>
    <property type="match status" value="1"/>
</dbReference>
<feature type="disulfide bond" evidence="19">
    <location>
        <begin position="4054"/>
        <end position="4063"/>
    </location>
</feature>
<dbReference type="InterPro" id="IPR009030">
    <property type="entry name" value="Growth_fac_rcpt_cys_sf"/>
</dbReference>
<dbReference type="Pfam" id="PF16472">
    <property type="entry name" value="DUF5050"/>
    <property type="match status" value="1"/>
</dbReference>
<evidence type="ECO:0000256" key="18">
    <source>
        <dbReference type="ARBA" id="ARBA00037878"/>
    </source>
</evidence>
<comment type="caution">
    <text evidence="19">Lacks conserved residue(s) required for the propagation of feature annotation.</text>
</comment>
<feature type="disulfide bond" evidence="20">
    <location>
        <begin position="2590"/>
        <end position="2608"/>
    </location>
</feature>
<evidence type="ECO:0000256" key="12">
    <source>
        <dbReference type="ARBA" id="ARBA00022989"/>
    </source>
</evidence>
<dbReference type="Pfam" id="PF07645">
    <property type="entry name" value="EGF_CA"/>
    <property type="match status" value="1"/>
</dbReference>
<feature type="disulfide bond" evidence="20">
    <location>
        <begin position="1004"/>
        <end position="1022"/>
    </location>
</feature>
<feature type="repeat" description="LDL-receptor class B" evidence="21">
    <location>
        <begin position="3135"/>
        <end position="3178"/>
    </location>
</feature>
<feature type="disulfide bond" evidence="19">
    <location>
        <begin position="3996"/>
        <end position="4006"/>
    </location>
</feature>
<dbReference type="PROSITE" id="PS00010">
    <property type="entry name" value="ASX_HYDROXYL"/>
    <property type="match status" value="2"/>
</dbReference>
<keyword evidence="17" id="KW-0325">Glycoprotein</keyword>
<evidence type="ECO:0000256" key="19">
    <source>
        <dbReference type="PROSITE-ProRule" id="PRU00076"/>
    </source>
</evidence>
<evidence type="ECO:0000256" key="6">
    <source>
        <dbReference type="ARBA" id="ARBA00022583"/>
    </source>
</evidence>
<evidence type="ECO:0000256" key="13">
    <source>
        <dbReference type="ARBA" id="ARBA00023136"/>
    </source>
</evidence>
<evidence type="ECO:0000256" key="5">
    <source>
        <dbReference type="ARBA" id="ARBA00022553"/>
    </source>
</evidence>
<feature type="repeat" description="LDL-receptor class B" evidence="21">
    <location>
        <begin position="2322"/>
        <end position="2366"/>
    </location>
</feature>
<feature type="disulfide bond" evidence="20">
    <location>
        <begin position="997"/>
        <end position="1009"/>
    </location>
</feature>
<dbReference type="Proteomes" id="UP000265100">
    <property type="component" value="Chromosome 20"/>
</dbReference>
<evidence type="ECO:0000313" key="26">
    <source>
        <dbReference type="Proteomes" id="UP000265100"/>
    </source>
</evidence>
<feature type="disulfide bond" evidence="20">
    <location>
        <begin position="2651"/>
        <end position="2666"/>
    </location>
</feature>
<feature type="disulfide bond" evidence="20">
    <location>
        <begin position="2902"/>
        <end position="2917"/>
    </location>
</feature>
<feature type="disulfide bond" evidence="20">
    <location>
        <begin position="2551"/>
        <end position="2569"/>
    </location>
</feature>
<feature type="transmembrane region" description="Helical" evidence="23">
    <location>
        <begin position="4150"/>
        <end position="4171"/>
    </location>
</feature>
<dbReference type="FunFam" id="2.120.10.30:FF:000018">
    <property type="entry name" value="Low-density lipoprotein receptor-related protein 1"/>
    <property type="match status" value="1"/>
</dbReference>
<feature type="repeat" description="LDL-receptor class B" evidence="21">
    <location>
        <begin position="1608"/>
        <end position="1650"/>
    </location>
</feature>
<feature type="compositionally biased region" description="Acidic residues" evidence="22">
    <location>
        <begin position="4261"/>
        <end position="4270"/>
    </location>
</feature>
<dbReference type="PROSITE" id="PS01186">
    <property type="entry name" value="EGF_2"/>
    <property type="match status" value="2"/>
</dbReference>
<dbReference type="FunFam" id="4.10.400.10:FF:000008">
    <property type="entry name" value="Low density lipoprotein receptor-related protein 1"/>
    <property type="match status" value="1"/>
</dbReference>
<feature type="repeat" description="LDL-receptor class B" evidence="21">
    <location>
        <begin position="322"/>
        <end position="365"/>
    </location>
</feature>
<name>A0A3P8NYG3_ASTCA</name>
<dbReference type="FunFam" id="4.10.400.10:FF:000011">
    <property type="entry name" value="Low-density lipoprotein receptor-related protein 1"/>
    <property type="match status" value="1"/>
</dbReference>
<keyword evidence="15" id="KW-0675">Receptor</keyword>
<dbReference type="FunFam" id="2.120.10.30:FF:000241">
    <property type="entry name" value="Low-density lipoprotein receptor-related protein 6"/>
    <property type="match status" value="1"/>
</dbReference>
<dbReference type="InterPro" id="IPR049883">
    <property type="entry name" value="NOTCH1_EGF-like"/>
</dbReference>
<dbReference type="SUPFAM" id="SSF63825">
    <property type="entry name" value="YWTD domain"/>
    <property type="match status" value="8"/>
</dbReference>
<feature type="domain" description="EGF-like" evidence="24">
    <location>
        <begin position="3992"/>
        <end position="4025"/>
    </location>
</feature>
<dbReference type="PRINTS" id="PR00261">
    <property type="entry name" value="LDLRECEPTOR"/>
</dbReference>
<dbReference type="PANTHER" id="PTHR22722:SF5">
    <property type="entry name" value="LOW-DENSITY LIPOPROTEIN RECEPTOR-RELATED PROTEIN 1B"/>
    <property type="match status" value="1"/>
</dbReference>
<dbReference type="FunFam" id="4.10.400.10:FF:000018">
    <property type="entry name" value="Low-density lipoprotein receptor-related protein 1"/>
    <property type="match status" value="1"/>
</dbReference>
<dbReference type="InterPro" id="IPR032485">
    <property type="entry name" value="LRP1-like_beta_prop"/>
</dbReference>
<feature type="disulfide bond" evidence="20">
    <location>
        <begin position="2804"/>
        <end position="2822"/>
    </location>
</feature>
<dbReference type="FunFam" id="2.120.10.30:FF:000009">
    <property type="entry name" value="Putative low-density lipoprotein receptor-related protein 1B"/>
    <property type="match status" value="1"/>
</dbReference>
<dbReference type="InterPro" id="IPR001881">
    <property type="entry name" value="EGF-like_Ca-bd_dom"/>
</dbReference>
<keyword evidence="5" id="KW-0597">Phosphoprotein</keyword>
<feature type="disulfide bond" evidence="20">
    <location>
        <begin position="884"/>
        <end position="902"/>
    </location>
</feature>
<feature type="repeat" description="LDL-receptor class B" evidence="21">
    <location>
        <begin position="3773"/>
        <end position="3815"/>
    </location>
</feature>
<dbReference type="Ensembl" id="ENSACLT00000010009.2">
    <property type="protein sequence ID" value="ENSACLP00000009784.2"/>
    <property type="gene ID" value="ENSACLG00000006619.2"/>
</dbReference>
<evidence type="ECO:0000256" key="22">
    <source>
        <dbReference type="SAM" id="MobiDB-lite"/>
    </source>
</evidence>
<dbReference type="SUPFAM" id="SSF57424">
    <property type="entry name" value="LDL receptor-like module"/>
    <property type="match status" value="24"/>
</dbReference>
<keyword evidence="9" id="KW-0732">Signal</keyword>
<dbReference type="Gene3D" id="4.10.1220.10">
    <property type="entry name" value="EGF-type module"/>
    <property type="match status" value="1"/>
</dbReference>
<dbReference type="FunFam" id="2.10.25.10:FF:000129">
    <property type="entry name" value="Low-density lipoprotein receptor-related protein 1"/>
    <property type="match status" value="1"/>
</dbReference>
<reference evidence="25 26" key="1">
    <citation type="submission" date="2018-05" db="EMBL/GenBank/DDBJ databases">
        <authorList>
            <person name="Datahose"/>
        </authorList>
    </citation>
    <scope>NUCLEOTIDE SEQUENCE</scope>
</reference>
<feature type="repeat" description="LDL-receptor class B" evidence="21">
    <location>
        <begin position="1913"/>
        <end position="1955"/>
    </location>
</feature>
<feature type="disulfide bond" evidence="19">
    <location>
        <begin position="4126"/>
        <end position="4135"/>
    </location>
</feature>
<comment type="similarity">
    <text evidence="2">Belongs to the LDLR family.</text>
</comment>
<feature type="disulfide bond" evidence="20">
    <location>
        <begin position="2837"/>
        <end position="2849"/>
    </location>
</feature>
<feature type="disulfide bond" evidence="20">
    <location>
        <begin position="3487"/>
        <end position="3505"/>
    </location>
</feature>
<evidence type="ECO:0000256" key="17">
    <source>
        <dbReference type="ARBA" id="ARBA00023180"/>
    </source>
</evidence>
<evidence type="ECO:0000256" key="4">
    <source>
        <dbReference type="ARBA" id="ARBA00022536"/>
    </source>
</evidence>
<dbReference type="InterPro" id="IPR018097">
    <property type="entry name" value="EGF_Ca-bd_CS"/>
</dbReference>
<dbReference type="InterPro" id="IPR000033">
    <property type="entry name" value="LDLR_classB_rpt"/>
</dbReference>
<evidence type="ECO:0000256" key="1">
    <source>
        <dbReference type="ARBA" id="ARBA00004251"/>
    </source>
</evidence>
<feature type="repeat" description="LDL-receptor class B" evidence="21">
    <location>
        <begin position="1337"/>
        <end position="1379"/>
    </location>
</feature>
<feature type="disulfide bond" evidence="20">
    <location>
        <begin position="3379"/>
        <end position="3391"/>
    </location>
</feature>
<feature type="disulfide bond" evidence="20">
    <location>
        <begin position="2602"/>
        <end position="2617"/>
    </location>
</feature>
<feature type="disulfide bond" evidence="20">
    <location>
        <begin position="2890"/>
        <end position="2908"/>
    </location>
</feature>
<feature type="repeat" description="LDL-receptor class B" evidence="21">
    <location>
        <begin position="1290"/>
        <end position="1336"/>
    </location>
</feature>
<dbReference type="Bgee" id="ENSACLG00000006619">
    <property type="expression patterns" value="Expressed in liver and 8 other cell types or tissues"/>
</dbReference>
<dbReference type="PROSITE" id="PS01209">
    <property type="entry name" value="LDLRA_1"/>
    <property type="match status" value="11"/>
</dbReference>
<dbReference type="GO" id="GO:0043226">
    <property type="term" value="C:organelle"/>
    <property type="evidence" value="ECO:0007669"/>
    <property type="project" value="UniProtKB-ARBA"/>
</dbReference>
<feature type="repeat" description="LDL-receptor class B" evidence="21">
    <location>
        <begin position="1695"/>
        <end position="1734"/>
    </location>
</feature>
<keyword evidence="13 23" id="KW-0472">Membrane</keyword>
<dbReference type="FunFam" id="4.10.400.10:FF:000031">
    <property type="entry name" value="Low-density lipoprotein receptor-related protein 1"/>
    <property type="match status" value="1"/>
</dbReference>
<feature type="domain" description="EGF-like" evidence="24">
    <location>
        <begin position="4065"/>
        <end position="4097"/>
    </location>
</feature>
<dbReference type="FunFam" id="4.10.400.10:FF:000004">
    <property type="entry name" value="Low-density lipoprotein receptor-related protein 1"/>
    <property type="match status" value="1"/>
</dbReference>
<feature type="disulfide bond" evidence="20">
    <location>
        <begin position="1107"/>
        <end position="1122"/>
    </location>
</feature>
<dbReference type="InterPro" id="IPR002172">
    <property type="entry name" value="LDrepeatLR_classA_rpt"/>
</dbReference>
<dbReference type="FunFam" id="2.10.25.10:FF:000505">
    <property type="entry name" value="Low-density lipoprotein receptor-related protein 1"/>
    <property type="match status" value="1"/>
</dbReference>
<feature type="disulfide bond" evidence="20">
    <location>
        <begin position="2510"/>
        <end position="2528"/>
    </location>
</feature>
<feature type="disulfide bond" evidence="19">
    <location>
        <begin position="4068"/>
        <end position="4078"/>
    </location>
</feature>
<feature type="disulfide bond" evidence="20">
    <location>
        <begin position="3398"/>
        <end position="3413"/>
    </location>
</feature>
<dbReference type="PROSITE" id="PS50068">
    <property type="entry name" value="LDLRA_2"/>
    <property type="match status" value="25"/>
</dbReference>
<dbReference type="InterPro" id="IPR023415">
    <property type="entry name" value="LDLR_class-A_CS"/>
</dbReference>
<feature type="repeat" description="LDL-receptor class B" evidence="21">
    <location>
        <begin position="1956"/>
        <end position="1998"/>
    </location>
</feature>
<dbReference type="PROSITE" id="PS01187">
    <property type="entry name" value="EGF_CA"/>
    <property type="match status" value="3"/>
</dbReference>
<evidence type="ECO:0000256" key="14">
    <source>
        <dbReference type="ARBA" id="ARBA00023157"/>
    </source>
</evidence>
<dbReference type="Pfam" id="PF00058">
    <property type="entry name" value="Ldl_recept_b"/>
    <property type="match status" value="12"/>
</dbReference>
<feature type="repeat" description="LDL-receptor class B" evidence="21">
    <location>
        <begin position="3860"/>
        <end position="3901"/>
    </location>
</feature>
<evidence type="ECO:0000256" key="2">
    <source>
        <dbReference type="ARBA" id="ARBA00009939"/>
    </source>
</evidence>
<dbReference type="GO" id="GO:0005886">
    <property type="term" value="C:plasma membrane"/>
    <property type="evidence" value="ECO:0007669"/>
    <property type="project" value="UniProtKB-SubCell"/>
</dbReference>
<evidence type="ECO:0000313" key="25">
    <source>
        <dbReference type="Ensembl" id="ENSACLP00000009784.2"/>
    </source>
</evidence>
<dbReference type="InterPro" id="IPR026823">
    <property type="entry name" value="cEGF"/>
</dbReference>
<dbReference type="GeneTree" id="ENSGT00940000157899"/>
<dbReference type="FunFam" id="4.10.400.10:FF:000010">
    <property type="entry name" value="Low-density lipoprotein receptor-related protein 1"/>
    <property type="match status" value="1"/>
</dbReference>
<evidence type="ECO:0000256" key="3">
    <source>
        <dbReference type="ARBA" id="ARBA00022475"/>
    </source>
</evidence>
<protein>
    <recommendedName>
        <fullName evidence="24">EGF-like domain-containing protein</fullName>
    </recommendedName>
</protein>
<evidence type="ECO:0000256" key="8">
    <source>
        <dbReference type="ARBA" id="ARBA00022723"/>
    </source>
</evidence>
<dbReference type="OMA" id="SCEYSPC"/>
<dbReference type="Gene3D" id="4.10.400.10">
    <property type="entry name" value="Low-density Lipoprotein Receptor"/>
    <property type="match status" value="24"/>
</dbReference>
<feature type="repeat" description="LDL-receptor class B" evidence="21">
    <location>
        <begin position="1999"/>
        <end position="2042"/>
    </location>
</feature>
<dbReference type="InterPro" id="IPR011042">
    <property type="entry name" value="6-blade_b-propeller_TolB-like"/>
</dbReference>
<dbReference type="GO" id="GO:0005041">
    <property type="term" value="F:low-density lipoprotein particle receptor activity"/>
    <property type="evidence" value="ECO:0007669"/>
    <property type="project" value="TreeGrafter"/>
</dbReference>
<feature type="disulfide bond" evidence="20">
    <location>
        <begin position="966"/>
        <end position="984"/>
    </location>
</feature>
<feature type="disulfide bond" evidence="20">
    <location>
        <begin position="918"/>
        <end position="930"/>
    </location>
</feature>
<feature type="disulfide bond" evidence="20">
    <location>
        <begin position="2583"/>
        <end position="2595"/>
    </location>
</feature>
<organism evidence="25 26">
    <name type="scientific">Astatotilapia calliptera</name>
    <name type="common">Eastern happy</name>
    <name type="synonym">Chromis callipterus</name>
    <dbReference type="NCBI Taxonomy" id="8154"/>
    <lineage>
        <taxon>Eukaryota</taxon>
        <taxon>Metazoa</taxon>
        <taxon>Chordata</taxon>
        <taxon>Craniata</taxon>
        <taxon>Vertebrata</taxon>
        <taxon>Euteleostomi</taxon>
        <taxon>Actinopterygii</taxon>
        <taxon>Neopterygii</taxon>
        <taxon>Teleostei</taxon>
        <taxon>Neoteleostei</taxon>
        <taxon>Acanthomorphata</taxon>
        <taxon>Ovalentaria</taxon>
        <taxon>Cichlomorphae</taxon>
        <taxon>Cichliformes</taxon>
        <taxon>Cichlidae</taxon>
        <taxon>African cichlids</taxon>
        <taxon>Pseudocrenilabrinae</taxon>
        <taxon>Haplochromini</taxon>
        <taxon>Astatotilapia</taxon>
    </lineage>
</organism>
<feature type="disulfide bond" evidence="20">
    <location>
        <begin position="3566"/>
        <end position="3578"/>
    </location>
</feature>
<feature type="disulfide bond" evidence="20">
    <location>
        <begin position="2718"/>
        <end position="2736"/>
    </location>
</feature>
<feature type="repeat" description="LDL-receptor class B" evidence="21">
    <location>
        <begin position="366"/>
        <end position="409"/>
    </location>
</feature>
<dbReference type="SMART" id="SM00181">
    <property type="entry name" value="EGF"/>
    <property type="match status" value="22"/>
</dbReference>
<keyword evidence="4 19" id="KW-0245">EGF-like domain</keyword>
<dbReference type="STRING" id="8154.ENSACLP00000009784"/>
<feature type="disulfide bond" evidence="20">
    <location>
        <begin position="1064"/>
        <end position="1079"/>
    </location>
</feature>
<feature type="region of interest" description="Disordered" evidence="22">
    <location>
        <begin position="4247"/>
        <end position="4270"/>
    </location>
</feature>
<dbReference type="FunFam" id="4.10.400.10:FF:000022">
    <property type="entry name" value="LDL receptor related protein 1"/>
    <property type="match status" value="1"/>
</dbReference>
<feature type="disulfide bond" evidence="20">
    <location>
        <begin position="2711"/>
        <end position="2723"/>
    </location>
</feature>
<evidence type="ECO:0000256" key="21">
    <source>
        <dbReference type="PROSITE-ProRule" id="PRU00461"/>
    </source>
</evidence>
<dbReference type="FunFam" id="4.10.400.10:FF:000002">
    <property type="entry name" value="Low-density lipoprotein receptor-related protein 1"/>
    <property type="match status" value="1"/>
</dbReference>
<dbReference type="FunFam" id="4.10.400.10:FF:000001">
    <property type="entry name" value="Low-density lipoprotein receptor-related protein 1"/>
    <property type="match status" value="1"/>
</dbReference>
<dbReference type="FunFam" id="4.10.400.10:FF:000012">
    <property type="entry name" value="Low-density lipoprotein receptor-related protein 1"/>
    <property type="match status" value="1"/>
</dbReference>
<dbReference type="CDD" id="cd00054">
    <property type="entry name" value="EGF_CA"/>
    <property type="match status" value="3"/>
</dbReference>
<dbReference type="FunFam" id="4.10.400.10:FF:000021">
    <property type="entry name" value="Low density lipoprotein receptor-related protein 1"/>
    <property type="match status" value="1"/>
</dbReference>
<dbReference type="FunFam" id="4.10.400.10:FF:000005">
    <property type="entry name" value="low-density lipoprotein receptor-related protein 1B"/>
    <property type="match status" value="1"/>
</dbReference>
<dbReference type="PROSITE" id="PS50026">
    <property type="entry name" value="EGF_3"/>
    <property type="match status" value="5"/>
</dbReference>
<feature type="disulfide bond" evidence="20">
    <location>
        <begin position="836"/>
        <end position="848"/>
    </location>
</feature>
<evidence type="ECO:0000256" key="11">
    <source>
        <dbReference type="ARBA" id="ARBA00022837"/>
    </source>
</evidence>
<feature type="domain" description="EGF-like" evidence="24">
    <location>
        <begin position="4100"/>
        <end position="4136"/>
    </location>
</feature>
<dbReference type="FunFam" id="2.10.25.10:FF:000009">
    <property type="entry name" value="Low-density lipoprotein receptor isoform 1"/>
    <property type="match status" value="1"/>
</dbReference>
<feature type="repeat" description="LDL-receptor class B" evidence="21">
    <location>
        <begin position="2367"/>
        <end position="2409"/>
    </location>
</feature>
<dbReference type="CDD" id="cd00112">
    <property type="entry name" value="LDLa"/>
    <property type="match status" value="24"/>
</dbReference>
<dbReference type="FunFam" id="4.10.400.10:FF:000009">
    <property type="entry name" value="Low-density lipoprotein receptor-related protein 1"/>
    <property type="match status" value="1"/>
</dbReference>
<feature type="repeat" description="LDL-receptor class B" evidence="21">
    <location>
        <begin position="601"/>
        <end position="646"/>
    </location>
</feature>
<feature type="repeat" description="LDL-receptor class B" evidence="21">
    <location>
        <begin position="1380"/>
        <end position="1426"/>
    </location>
</feature>
<dbReference type="PROSITE" id="PS00022">
    <property type="entry name" value="EGF_1"/>
    <property type="match status" value="2"/>
</dbReference>
<dbReference type="InterPro" id="IPR000742">
    <property type="entry name" value="EGF"/>
</dbReference>
<feature type="repeat" description="LDL-receptor class B" evidence="21">
    <location>
        <begin position="3179"/>
        <end position="3221"/>
    </location>
</feature>
<feature type="disulfide bond" evidence="20">
    <location>
        <begin position="2692"/>
        <end position="2707"/>
    </location>
</feature>
<dbReference type="InterPro" id="IPR036055">
    <property type="entry name" value="LDL_receptor-like_sf"/>
</dbReference>
<dbReference type="Pfam" id="PF00057">
    <property type="entry name" value="Ldl_recept_a"/>
    <property type="match status" value="25"/>
</dbReference>
<dbReference type="SUPFAM" id="SSF57184">
    <property type="entry name" value="Growth factor receptor domain"/>
    <property type="match status" value="2"/>
</dbReference>
<dbReference type="FunFam" id="2.120.10.30:FF:000019">
    <property type="entry name" value="Low-density lipoprotein receptor-related protein 1"/>
    <property type="match status" value="1"/>
</dbReference>
<keyword evidence="14 19" id="KW-1015">Disulfide bond</keyword>
<evidence type="ECO:0000256" key="15">
    <source>
        <dbReference type="ARBA" id="ARBA00023170"/>
    </source>
</evidence>
<feature type="disulfide bond" evidence="20">
    <location>
        <begin position="3542"/>
        <end position="3557"/>
    </location>
</feature>
<dbReference type="GO" id="GO:0006898">
    <property type="term" value="P:receptor-mediated endocytosis"/>
    <property type="evidence" value="ECO:0007669"/>
    <property type="project" value="UniProtKB-ARBA"/>
</dbReference>
<evidence type="ECO:0000259" key="24">
    <source>
        <dbReference type="PROSITE" id="PS50026"/>
    </source>
</evidence>
<dbReference type="Gene3D" id="2.10.25.10">
    <property type="entry name" value="Laminin"/>
    <property type="match status" value="12"/>
</dbReference>
<dbReference type="FunFam" id="2.10.25.10:FF:000072">
    <property type="entry name" value="Low-density lipoprotein receptor-related protein 1B"/>
    <property type="match status" value="1"/>
</dbReference>
<feature type="disulfide bond" evidence="20">
    <location>
        <begin position="2673"/>
        <end position="2685"/>
    </location>
</feature>
<evidence type="ECO:0000256" key="10">
    <source>
        <dbReference type="ARBA" id="ARBA00022737"/>
    </source>
</evidence>
<dbReference type="FunFam" id="4.10.400.10:FF:000143">
    <property type="entry name" value="low-density lipoprotein receptor-related protein 1-like"/>
    <property type="match status" value="1"/>
</dbReference>
<accession>A0A3P8NYG3</accession>
<feature type="repeat" description="LDL-receptor class B" evidence="21">
    <location>
        <begin position="3047"/>
        <end position="3091"/>
    </location>
</feature>
<feature type="disulfide bond" evidence="20">
    <location>
        <begin position="3424"/>
        <end position="3442"/>
    </location>
</feature>
<feature type="repeat" description="LDL-receptor class B" evidence="21">
    <location>
        <begin position="3816"/>
        <end position="3859"/>
    </location>
</feature>
<feature type="disulfide bond" evidence="20">
    <location>
        <begin position="925"/>
        <end position="943"/>
    </location>
</feature>
<dbReference type="GO" id="GO:0005509">
    <property type="term" value="F:calcium ion binding"/>
    <property type="evidence" value="ECO:0007669"/>
    <property type="project" value="InterPro"/>
</dbReference>
<feature type="disulfide bond" evidence="20">
    <location>
        <begin position="3573"/>
        <end position="3591"/>
    </location>
</feature>
<evidence type="ECO:0000256" key="7">
    <source>
        <dbReference type="ARBA" id="ARBA00022692"/>
    </source>
</evidence>
<feature type="disulfide bond" evidence="19">
    <location>
        <begin position="4032"/>
        <end position="4042"/>
    </location>
</feature>
<dbReference type="SMART" id="SM00192">
    <property type="entry name" value="LDLa"/>
    <property type="match status" value="25"/>
</dbReference>
<reference evidence="25" key="3">
    <citation type="submission" date="2025-08" db="UniProtKB">
        <authorList>
            <consortium name="Ensembl"/>
        </authorList>
    </citation>
    <scope>IDENTIFICATION</scope>
</reference>
<feature type="disulfide bond" evidence="20">
    <location>
        <begin position="2680"/>
        <end position="2698"/>
    </location>
</feature>
<dbReference type="SUPFAM" id="SSF57196">
    <property type="entry name" value="EGF/Laminin"/>
    <property type="match status" value="6"/>
</dbReference>
<feature type="disulfide bond" evidence="20">
    <location>
        <begin position="3417"/>
        <end position="3429"/>
    </location>
</feature>
<dbReference type="FunFam" id="4.10.400.10:FF:000015">
    <property type="entry name" value="Low-density lipoprotein receptor-related protein 1"/>
    <property type="match status" value="2"/>
</dbReference>
<evidence type="ECO:0000256" key="9">
    <source>
        <dbReference type="ARBA" id="ARBA00022729"/>
    </source>
</evidence>
<keyword evidence="12 23" id="KW-1133">Transmembrane helix</keyword>
<dbReference type="FunFam" id="4.10.400.10:FF:000059">
    <property type="entry name" value="Prolow-density lipoprotein receptor-related protein 1"/>
    <property type="match status" value="1"/>
</dbReference>
<keyword evidence="7 23" id="KW-0812">Transmembrane</keyword>
<keyword evidence="10" id="KW-0677">Repeat</keyword>
<keyword evidence="11" id="KW-0106">Calcium</keyword>
<feature type="disulfide bond" evidence="19">
    <location>
        <begin position="4104"/>
        <end position="4114"/>
    </location>
</feature>
<feature type="disulfide bond" evidence="20">
    <location>
        <begin position="3386"/>
        <end position="3404"/>
    </location>
</feature>
<feature type="disulfide bond" evidence="20">
    <location>
        <begin position="2563"/>
        <end position="2578"/>
    </location>
</feature>
<feature type="disulfide bond" evidence="20">
    <location>
        <begin position="3480"/>
        <end position="3492"/>
    </location>
</feature>
<proteinExistence type="inferred from homology"/>
<dbReference type="Gene3D" id="2.120.10.30">
    <property type="entry name" value="TolB, C-terminal domain"/>
    <property type="match status" value="8"/>
</dbReference>
<feature type="domain" description="EGF-like" evidence="24">
    <location>
        <begin position="2960"/>
        <end position="3000"/>
    </location>
</feature>
<keyword evidence="26" id="KW-1185">Reference proteome</keyword>
<feature type="domain" description="EGF-like" evidence="24">
    <location>
        <begin position="4028"/>
        <end position="4064"/>
    </location>
</feature>
<feature type="disulfide bond" evidence="20">
    <location>
        <begin position="978"/>
        <end position="993"/>
    </location>
</feature>
<evidence type="ECO:0000256" key="16">
    <source>
        <dbReference type="ARBA" id="ARBA00023176"/>
    </source>
</evidence>